<accession>A0A8H3PCT4</accession>
<dbReference type="AlphaFoldDB" id="A0A8H3PCT4"/>
<dbReference type="GO" id="GO:0016538">
    <property type="term" value="F:cyclin-dependent protein serine/threonine kinase regulator activity"/>
    <property type="evidence" value="ECO:0007669"/>
    <property type="project" value="InterPro"/>
</dbReference>
<evidence type="ECO:0000313" key="1">
    <source>
        <dbReference type="EMBL" id="CAF9938536.1"/>
    </source>
</evidence>
<name>A0A8H3PCT4_9LECA</name>
<evidence type="ECO:0008006" key="3">
    <source>
        <dbReference type="Google" id="ProtNLM"/>
    </source>
</evidence>
<proteinExistence type="predicted"/>
<comment type="caution">
    <text evidence="1">The sequence shown here is derived from an EMBL/GenBank/DDBJ whole genome shotgun (WGS) entry which is preliminary data.</text>
</comment>
<dbReference type="SUPFAM" id="SSF47954">
    <property type="entry name" value="Cyclin-like"/>
    <property type="match status" value="2"/>
</dbReference>
<dbReference type="GO" id="GO:0006357">
    <property type="term" value="P:regulation of transcription by RNA polymerase II"/>
    <property type="evidence" value="ECO:0007669"/>
    <property type="project" value="InterPro"/>
</dbReference>
<dbReference type="EMBL" id="CAJPDR010000516">
    <property type="protein sequence ID" value="CAF9938536.1"/>
    <property type="molecule type" value="Genomic_DNA"/>
</dbReference>
<organism evidence="1 2">
    <name type="scientific">Alectoria fallacina</name>
    <dbReference type="NCBI Taxonomy" id="1903189"/>
    <lineage>
        <taxon>Eukaryota</taxon>
        <taxon>Fungi</taxon>
        <taxon>Dikarya</taxon>
        <taxon>Ascomycota</taxon>
        <taxon>Pezizomycotina</taxon>
        <taxon>Lecanoromycetes</taxon>
        <taxon>OSLEUM clade</taxon>
        <taxon>Lecanoromycetidae</taxon>
        <taxon>Lecanorales</taxon>
        <taxon>Lecanorineae</taxon>
        <taxon>Parmeliaceae</taxon>
        <taxon>Alectoria</taxon>
    </lineage>
</organism>
<dbReference type="OrthoDB" id="10264655at2759"/>
<evidence type="ECO:0000313" key="2">
    <source>
        <dbReference type="Proteomes" id="UP000664203"/>
    </source>
</evidence>
<dbReference type="InterPro" id="IPR036915">
    <property type="entry name" value="Cyclin-like_sf"/>
</dbReference>
<reference evidence="1" key="1">
    <citation type="submission" date="2021-03" db="EMBL/GenBank/DDBJ databases">
        <authorList>
            <person name="Tagirdzhanova G."/>
        </authorList>
    </citation>
    <scope>NUCLEOTIDE SEQUENCE</scope>
</reference>
<dbReference type="FunFam" id="1.10.472.10:FF:000126">
    <property type="entry name" value="Cyclin domain protein"/>
    <property type="match status" value="1"/>
</dbReference>
<dbReference type="InterPro" id="IPR043198">
    <property type="entry name" value="Cyclin/Ssn8"/>
</dbReference>
<dbReference type="Gene3D" id="1.10.472.10">
    <property type="entry name" value="Cyclin-like"/>
    <property type="match status" value="2"/>
</dbReference>
<dbReference type="PANTHER" id="PTHR10026">
    <property type="entry name" value="CYCLIN"/>
    <property type="match status" value="1"/>
</dbReference>
<protein>
    <recommendedName>
        <fullName evidence="3">Cyclin-L2</fullName>
    </recommendedName>
</protein>
<dbReference type="Proteomes" id="UP000664203">
    <property type="component" value="Unassembled WGS sequence"/>
</dbReference>
<sequence length="300" mass="32723">MEPEAEQFSSLSNPLATVDQLSTSSSQLDGVPADLESSLRFAGAQLTQAAGILLRLPQEIIAQAIVIFHRFYLGSEGGSFRINALKDVSAASLYMTAKISFLPQSTRSVLNVYAYLLSPTSPLRQPLEGTAGKEKPDAESYCLSEGSYQAARATLLQTESIILRAISFITQVTLPHHVALTYLQTLGVLPPSPTEKSSALAARTLAHLNTALFSPQLLYLTHQPPALAVAAIYLAAREVEVKLPSTEWWEVFDVDRETLGFLVVGLGSCEGWIQSEKEKWTETSCPLTLDELEEDVKRRG</sequence>
<keyword evidence="2" id="KW-1185">Reference proteome</keyword>
<gene>
    <name evidence="1" type="ORF">ALECFALPRED_007720</name>
</gene>